<accession>A0ABQ5N3B5</accession>
<dbReference type="InterPro" id="IPR000668">
    <property type="entry name" value="Peptidase_C1A_C"/>
</dbReference>
<keyword evidence="1" id="KW-0433">Leucine-rich repeat</keyword>
<dbReference type="InterPro" id="IPR025875">
    <property type="entry name" value="Leu-rich_rpt_4"/>
</dbReference>
<dbReference type="InterPro" id="IPR008964">
    <property type="entry name" value="Invasin/intimin_cell_adhesion"/>
</dbReference>
<feature type="domain" description="Peptidase C1A papain C-terminal" evidence="4">
    <location>
        <begin position="59"/>
        <end position="281"/>
    </location>
</feature>
<comment type="caution">
    <text evidence="5">The sequence shown here is derived from an EMBL/GenBank/DDBJ whole genome shotgun (WGS) entry which is preliminary data.</text>
</comment>
<dbReference type="SMART" id="SM00635">
    <property type="entry name" value="BID_2"/>
    <property type="match status" value="1"/>
</dbReference>
<dbReference type="SMART" id="SM00365">
    <property type="entry name" value="LRR_SD22"/>
    <property type="match status" value="5"/>
</dbReference>
<dbReference type="InterPro" id="IPR032675">
    <property type="entry name" value="LRR_dom_sf"/>
</dbReference>
<dbReference type="Pfam" id="PF12799">
    <property type="entry name" value="LRR_4"/>
    <property type="match status" value="1"/>
</dbReference>
<dbReference type="PROSITE" id="PS00639">
    <property type="entry name" value="THIOL_PROTEASE_HIS"/>
    <property type="match status" value="1"/>
</dbReference>
<dbReference type="SUPFAM" id="SSF54001">
    <property type="entry name" value="Cysteine proteinases"/>
    <property type="match status" value="1"/>
</dbReference>
<dbReference type="InterPro" id="IPR040528">
    <property type="entry name" value="Lectin-like"/>
</dbReference>
<dbReference type="RefSeq" id="WP_264848990.1">
    <property type="nucleotide sequence ID" value="NZ_BRXR01000001.1"/>
</dbReference>
<dbReference type="InterPro" id="IPR003343">
    <property type="entry name" value="Big_2"/>
</dbReference>
<dbReference type="PROSITE" id="PS00018">
    <property type="entry name" value="EF_HAND_1"/>
    <property type="match status" value="2"/>
</dbReference>
<dbReference type="SUPFAM" id="SSF52058">
    <property type="entry name" value="L domain-like"/>
    <property type="match status" value="1"/>
</dbReference>
<name>A0ABQ5N3B5_9CLOT</name>
<dbReference type="Gene3D" id="3.90.70.10">
    <property type="entry name" value="Cysteine proteinases"/>
    <property type="match status" value="1"/>
</dbReference>
<dbReference type="SUPFAM" id="SSF63446">
    <property type="entry name" value="Type I dockerin domain"/>
    <property type="match status" value="1"/>
</dbReference>
<dbReference type="PROSITE" id="PS51450">
    <property type="entry name" value="LRR"/>
    <property type="match status" value="5"/>
</dbReference>
<dbReference type="InterPro" id="IPR018247">
    <property type="entry name" value="EF_Hand_1_Ca_BS"/>
</dbReference>
<dbReference type="Gene3D" id="3.80.10.10">
    <property type="entry name" value="Ribonuclease Inhibitor"/>
    <property type="match status" value="1"/>
</dbReference>
<feature type="domain" description="BIG2" evidence="3">
    <location>
        <begin position="448"/>
        <end position="525"/>
    </location>
</feature>
<dbReference type="Pfam" id="PF02368">
    <property type="entry name" value="Big_2"/>
    <property type="match status" value="1"/>
</dbReference>
<evidence type="ECO:0000256" key="2">
    <source>
        <dbReference type="ARBA" id="ARBA00022737"/>
    </source>
</evidence>
<dbReference type="InterPro" id="IPR038765">
    <property type="entry name" value="Papain-like_cys_pep_sf"/>
</dbReference>
<evidence type="ECO:0000259" key="3">
    <source>
        <dbReference type="SMART" id="SM00635"/>
    </source>
</evidence>
<keyword evidence="6" id="KW-1185">Reference proteome</keyword>
<dbReference type="InterPro" id="IPR001611">
    <property type="entry name" value="Leu-rich_rpt"/>
</dbReference>
<dbReference type="Pfam" id="PF18560">
    <property type="entry name" value="Lectin_like"/>
    <property type="match status" value="1"/>
</dbReference>
<evidence type="ECO:0000313" key="5">
    <source>
        <dbReference type="EMBL" id="GLC29703.1"/>
    </source>
</evidence>
<keyword evidence="2" id="KW-0677">Repeat</keyword>
<dbReference type="PANTHER" id="PTHR46652">
    <property type="entry name" value="LEUCINE-RICH REPEAT AND IQ DOMAIN-CONTAINING PROTEIN 1-RELATED"/>
    <property type="match status" value="1"/>
</dbReference>
<dbReference type="Proteomes" id="UP001208567">
    <property type="component" value="Unassembled WGS sequence"/>
</dbReference>
<protein>
    <recommendedName>
        <fullName evidence="7">Dockerin domain-containing protein</fullName>
    </recommendedName>
</protein>
<evidence type="ECO:0000259" key="4">
    <source>
        <dbReference type="SMART" id="SM00645"/>
    </source>
</evidence>
<dbReference type="InterPro" id="IPR036439">
    <property type="entry name" value="Dockerin_dom_sf"/>
</dbReference>
<evidence type="ECO:0000313" key="6">
    <source>
        <dbReference type="Proteomes" id="UP001208567"/>
    </source>
</evidence>
<evidence type="ECO:0000256" key="1">
    <source>
        <dbReference type="ARBA" id="ARBA00022614"/>
    </source>
</evidence>
<dbReference type="InterPro" id="IPR050836">
    <property type="entry name" value="SDS22/Internalin_LRR"/>
</dbReference>
<dbReference type="Pfam" id="PF00112">
    <property type="entry name" value="Peptidase_C1"/>
    <property type="match status" value="1"/>
</dbReference>
<dbReference type="PROSITE" id="PS00139">
    <property type="entry name" value="THIOL_PROTEASE_CYS"/>
    <property type="match status" value="1"/>
</dbReference>
<dbReference type="PANTHER" id="PTHR46652:SF3">
    <property type="entry name" value="LEUCINE-RICH REPEAT-CONTAINING PROTEIN 9"/>
    <property type="match status" value="1"/>
</dbReference>
<sequence>MFKKFNCFILSVLVIASLCPSPIKVEAKPLNEQVTNYGIKPSGVKIGRQETKLVKSINLPRRFDLREEAGVSSIKDQNPYGTCWTFATMASIESNTKYTTGKEVDLSEINLAVDRVGVSGLNQGGNYEMSASYFANWKGPVLEKDNPYPSSGQTVTPVNVPAAYHIQNSLLLPSRKDYNDNQYLKEAIIENGAVAIIYQHDSSYLGSDGKSYYYNGPVTSNHGVVIVGWDDDYPKEKFNNTPSGNGAFIVKNSWGTWFGEEGYFYISYYDTSLGSDAIGVFKPLEQKDNYDNRYSYGNFNINYSTYGTPRECFIANKHNAVNTEEIGAVAIYAFSTNVPYDVYIDEDFNEANYPSNDASYLINNKKVKSGTLSYGGFNTIKLDRPIKVDSGKSFLVAIKYKDIFSPSLELNNSEGEANSFNINGTTIYKNTYGANALVTYTYNKSADDITAVTLDRSSLTMGIGDKTTLKAAVTGTTASNKKVLWSTSNPKIAVVDEDGVVTAKGDGQATITAATRNGMVKSTAAVNVNSPLAVVSASNKIEGQGSAVIAFNDIINASLDYSKISLYDKSGNILPITMSIDYKKLILKPSSKYLGVGKIHIPSKALSNGIGKTLNADFDRDVVINNYSDTDLINIGSSTIRKKVADNLGKAENAITAGDLKQITYLDITDDNIDLKDIWMLTSLKSLYLTANISSINVEDLKYMNSLNYLTLDNIKMINLNYLKNNKDIASIEIKNSGLYSLEGAEKLSSLTSLYLQNNNIKDISSISSLKNLQYVDFSNNKLSDITPIMNCTFIQDLSISNNSITNIDSLSGLSNLTYLYANDNRIIDVKPIVNLNNINTLIFNNNEISDITPIKTLSDSKSGTCYLSIDNNYVDPNDIIVTYLRNTKSWDVYCYKKKNTFYEFNNYELSNDELNSKRPITFTFNKAIKSVKSGDVHLGYEYNNAALNYEIRGNKLIIHDEQIRSKSTDYYLAFNFDFIDEDGNEQVINKAKNIYFTRNDYYNEDINKNGSIDITDIAQLAKHYNLAAKGEIQWNFDEDLNHDGIIDIYDLTAVASGM</sequence>
<dbReference type="EMBL" id="BRXR01000001">
    <property type="protein sequence ID" value="GLC29703.1"/>
    <property type="molecule type" value="Genomic_DNA"/>
</dbReference>
<gene>
    <name evidence="5" type="ORF">bsdE14_11130</name>
</gene>
<dbReference type="InterPro" id="IPR000169">
    <property type="entry name" value="Pept_cys_AS"/>
</dbReference>
<dbReference type="InterPro" id="IPR025660">
    <property type="entry name" value="Pept_his_AS"/>
</dbReference>
<dbReference type="CDD" id="cd14254">
    <property type="entry name" value="Dockerin_II"/>
    <property type="match status" value="1"/>
</dbReference>
<dbReference type="Gene3D" id="1.10.1330.10">
    <property type="entry name" value="Dockerin domain"/>
    <property type="match status" value="1"/>
</dbReference>
<dbReference type="SUPFAM" id="SSF49373">
    <property type="entry name" value="Invasin/intimin cell-adhesion fragments"/>
    <property type="match status" value="1"/>
</dbReference>
<dbReference type="SMART" id="SM00645">
    <property type="entry name" value="Pept_C1"/>
    <property type="match status" value="1"/>
</dbReference>
<proteinExistence type="predicted"/>
<organism evidence="5 6">
    <name type="scientific">Clostridium omnivorum</name>
    <dbReference type="NCBI Taxonomy" id="1604902"/>
    <lineage>
        <taxon>Bacteria</taxon>
        <taxon>Bacillati</taxon>
        <taxon>Bacillota</taxon>
        <taxon>Clostridia</taxon>
        <taxon>Eubacteriales</taxon>
        <taxon>Clostridiaceae</taxon>
        <taxon>Clostridium</taxon>
    </lineage>
</organism>
<dbReference type="Gene3D" id="2.60.40.1080">
    <property type="match status" value="1"/>
</dbReference>
<evidence type="ECO:0008006" key="7">
    <source>
        <dbReference type="Google" id="ProtNLM"/>
    </source>
</evidence>
<reference evidence="5 6" key="1">
    <citation type="journal article" date="2024" name="Int. J. Syst. Evol. Microbiol.">
        <title>Clostridium omnivorum sp. nov., isolated from anoxic soil under the treatment of reductive soil disinfestation.</title>
        <authorList>
            <person name="Ueki A."/>
            <person name="Tonouchi A."/>
            <person name="Kaku N."/>
            <person name="Honma S."/>
            <person name="Ueki K."/>
        </authorList>
    </citation>
    <scope>NUCLEOTIDE SEQUENCE [LARGE SCALE GENOMIC DNA]</scope>
    <source>
        <strain evidence="5 6">E14</strain>
    </source>
</reference>